<evidence type="ECO:0000256" key="1">
    <source>
        <dbReference type="SAM" id="MobiDB-lite"/>
    </source>
</evidence>
<feature type="compositionally biased region" description="Polar residues" evidence="1">
    <location>
        <begin position="140"/>
        <end position="153"/>
    </location>
</feature>
<sequence>MTPIWIRAVAILALICLTTASPVPGLTHQVSGPAAVGQESSVSSDVVVAASPQRERRVRFADLPPTAMGESDARPELPATGSLLPGRLTSTGSAISPDQGRAEEFGLKYWDREGNAYEDPASYRRGQAITTRPQRIRTDPTVSGSPQTASIAPSTERAIDANRAAAPGAAGSHQGSLPTAYFVGNSDAHGTYKDVARTQRPATSPQLPGADLSVTGSLPSPQEGIPFSGRTVVWDQERTAGAAWETPTESHTAYWGPDGKSYSPIEMALGIAPSASPPQSALTDLSATRLPQQRGTLSPAGTNPEWMHQDFNSPSAEQNIPIWDEATKMTESLPKANGLEVMKLSGTKSLDNDALNIMLTRGRDFYFLKDSGGSLVQFKDGQVKTSIITSRSELQKISSAQAQAGKGWLQRLSGSVHGWMKKLASPAKYLRGG</sequence>
<keyword evidence="2" id="KW-0732">Signal</keyword>
<feature type="signal peptide" evidence="2">
    <location>
        <begin position="1"/>
        <end position="20"/>
    </location>
</feature>
<proteinExistence type="predicted"/>
<gene>
    <name evidence="3" type="ORF">SPSC_05107</name>
</gene>
<feature type="chain" id="PRO_5007281315" evidence="2">
    <location>
        <begin position="21"/>
        <end position="433"/>
    </location>
</feature>
<feature type="region of interest" description="Disordered" evidence="1">
    <location>
        <begin position="65"/>
        <end position="99"/>
    </location>
</feature>
<organism evidence="3">
    <name type="scientific">Sporisorium scitamineum</name>
    <dbReference type="NCBI Taxonomy" id="49012"/>
    <lineage>
        <taxon>Eukaryota</taxon>
        <taxon>Fungi</taxon>
        <taxon>Dikarya</taxon>
        <taxon>Basidiomycota</taxon>
        <taxon>Ustilaginomycotina</taxon>
        <taxon>Ustilaginomycetes</taxon>
        <taxon>Ustilaginales</taxon>
        <taxon>Ustilaginaceae</taxon>
        <taxon>Sporisorium</taxon>
    </lineage>
</organism>
<reference evidence="3" key="1">
    <citation type="submission" date="2014-06" db="EMBL/GenBank/DDBJ databases">
        <authorList>
            <person name="Ju J."/>
            <person name="Zhang J."/>
        </authorList>
    </citation>
    <scope>NUCLEOTIDE SEQUENCE</scope>
    <source>
        <strain evidence="3">SscI8</strain>
    </source>
</reference>
<feature type="region of interest" description="Disordered" evidence="1">
    <location>
        <begin position="198"/>
        <end position="227"/>
    </location>
</feature>
<dbReference type="AlphaFoldDB" id="A0A127ZIJ4"/>
<evidence type="ECO:0000256" key="2">
    <source>
        <dbReference type="SAM" id="SignalP"/>
    </source>
</evidence>
<dbReference type="EMBL" id="LK056684">
    <property type="protein sequence ID" value="CDU25273.1"/>
    <property type="molecule type" value="Genomic_DNA"/>
</dbReference>
<accession>A0A127ZIJ4</accession>
<protein>
    <submittedName>
        <fullName evidence="3">Uncharacterized protein</fullName>
    </submittedName>
</protein>
<feature type="region of interest" description="Disordered" evidence="1">
    <location>
        <begin position="118"/>
        <end position="153"/>
    </location>
</feature>
<evidence type="ECO:0000313" key="3">
    <source>
        <dbReference type="EMBL" id="CDU25273.1"/>
    </source>
</evidence>
<name>A0A127ZIJ4_9BASI</name>